<evidence type="ECO:0000313" key="1">
    <source>
        <dbReference type="EMBL" id="CAL4097201.1"/>
    </source>
</evidence>
<name>A0AAV2QT40_MEGNR</name>
<dbReference type="Proteomes" id="UP001497623">
    <property type="component" value="Unassembled WGS sequence"/>
</dbReference>
<accession>A0AAV2QT40</accession>
<keyword evidence="2" id="KW-1185">Reference proteome</keyword>
<organism evidence="1 2">
    <name type="scientific">Meganyctiphanes norvegica</name>
    <name type="common">Northern krill</name>
    <name type="synonym">Thysanopoda norvegica</name>
    <dbReference type="NCBI Taxonomy" id="48144"/>
    <lineage>
        <taxon>Eukaryota</taxon>
        <taxon>Metazoa</taxon>
        <taxon>Ecdysozoa</taxon>
        <taxon>Arthropoda</taxon>
        <taxon>Crustacea</taxon>
        <taxon>Multicrustacea</taxon>
        <taxon>Malacostraca</taxon>
        <taxon>Eumalacostraca</taxon>
        <taxon>Eucarida</taxon>
        <taxon>Euphausiacea</taxon>
        <taxon>Euphausiidae</taxon>
        <taxon>Meganyctiphanes</taxon>
    </lineage>
</organism>
<gene>
    <name evidence="1" type="ORF">MNOR_LOCUS15931</name>
</gene>
<dbReference type="EMBL" id="CAXKWB010010204">
    <property type="protein sequence ID" value="CAL4097201.1"/>
    <property type="molecule type" value="Genomic_DNA"/>
</dbReference>
<dbReference type="AlphaFoldDB" id="A0AAV2QT40"/>
<comment type="caution">
    <text evidence="1">The sequence shown here is derived from an EMBL/GenBank/DDBJ whole genome shotgun (WGS) entry which is preliminary data.</text>
</comment>
<sequence>METESELVHHRPPTVAFPHSNCHTEIGVKSMKCLLAGNTGNGGSLDYKILGLGESSCSTATSRTGKPASHWQCASSVAISGISFLCSLVSISPTKLLFKALKDKKDALRNCNTQTHEWLSKLTDDFLPYESAPMPTSRTNQVTSI</sequence>
<evidence type="ECO:0000313" key="2">
    <source>
        <dbReference type="Proteomes" id="UP001497623"/>
    </source>
</evidence>
<proteinExistence type="predicted"/>
<protein>
    <submittedName>
        <fullName evidence="1">Uncharacterized protein</fullName>
    </submittedName>
</protein>
<reference evidence="1 2" key="1">
    <citation type="submission" date="2024-05" db="EMBL/GenBank/DDBJ databases">
        <authorList>
            <person name="Wallberg A."/>
        </authorList>
    </citation>
    <scope>NUCLEOTIDE SEQUENCE [LARGE SCALE GENOMIC DNA]</scope>
</reference>